<sequence length="103" mass="11799">MNPSSPLQARFLVRQGTAGWMLYDRKRKGPAMMQDGNRAETLTKEEAENLQERLMKAVLIYVDRTRKVGEADYLRVFGTENAAETWLEENDPAGVVFLCEVFE</sequence>
<evidence type="ECO:0000313" key="2">
    <source>
        <dbReference type="Proteomes" id="UP001315278"/>
    </source>
</evidence>
<accession>A0ABS5FVS6</accession>
<dbReference type="Proteomes" id="UP001315278">
    <property type="component" value="Unassembled WGS sequence"/>
</dbReference>
<keyword evidence="2" id="KW-1185">Reference proteome</keyword>
<proteinExistence type="predicted"/>
<evidence type="ECO:0000313" key="1">
    <source>
        <dbReference type="EMBL" id="MBR0800945.1"/>
    </source>
</evidence>
<gene>
    <name evidence="1" type="ORF">JQ615_36840</name>
</gene>
<dbReference type="RefSeq" id="WP_212495160.1">
    <property type="nucleotide sequence ID" value="NZ_JAFCJH010000066.1"/>
</dbReference>
<organism evidence="1 2">
    <name type="scientific">Bradyrhizobium jicamae</name>
    <dbReference type="NCBI Taxonomy" id="280332"/>
    <lineage>
        <taxon>Bacteria</taxon>
        <taxon>Pseudomonadati</taxon>
        <taxon>Pseudomonadota</taxon>
        <taxon>Alphaproteobacteria</taxon>
        <taxon>Hyphomicrobiales</taxon>
        <taxon>Nitrobacteraceae</taxon>
        <taxon>Bradyrhizobium</taxon>
    </lineage>
</organism>
<dbReference type="EMBL" id="JAFCJH010000066">
    <property type="protein sequence ID" value="MBR0800945.1"/>
    <property type="molecule type" value="Genomic_DNA"/>
</dbReference>
<protein>
    <submittedName>
        <fullName evidence="1">Uncharacterized protein</fullName>
    </submittedName>
</protein>
<name>A0ABS5FVS6_9BRAD</name>
<reference evidence="2" key="1">
    <citation type="journal article" date="2021" name="ISME J.">
        <title>Evolutionary origin and ecological implication of a unique nif island in free-living Bradyrhizobium lineages.</title>
        <authorList>
            <person name="Tao J."/>
        </authorList>
    </citation>
    <scope>NUCLEOTIDE SEQUENCE [LARGE SCALE GENOMIC DNA]</scope>
    <source>
        <strain evidence="2">SZCCT0434</strain>
    </source>
</reference>
<comment type="caution">
    <text evidence="1">The sequence shown here is derived from an EMBL/GenBank/DDBJ whole genome shotgun (WGS) entry which is preliminary data.</text>
</comment>